<dbReference type="UniPathway" id="UPA00094"/>
<feature type="transmembrane region" description="Helical" evidence="11">
    <location>
        <begin position="94"/>
        <end position="113"/>
    </location>
</feature>
<evidence type="ECO:0000256" key="8">
    <source>
        <dbReference type="ARBA" id="ARBA00023098"/>
    </source>
</evidence>
<keyword evidence="5 11" id="KW-0812">Transmembrane</keyword>
<keyword evidence="8 11" id="KW-0443">Lipid metabolism</keyword>
<proteinExistence type="inferred from homology"/>
<dbReference type="AlphaFoldDB" id="A0A0M3IQY2"/>
<keyword evidence="7 11" id="KW-1133">Transmembrane helix</keyword>
<dbReference type="GO" id="GO:0005789">
    <property type="term" value="C:endoplasmic reticulum membrane"/>
    <property type="evidence" value="ECO:0007669"/>
    <property type="project" value="TreeGrafter"/>
</dbReference>
<organism evidence="12 13">
    <name type="scientific">Ascaris lumbricoides</name>
    <name type="common">Giant roundworm</name>
    <dbReference type="NCBI Taxonomy" id="6252"/>
    <lineage>
        <taxon>Eukaryota</taxon>
        <taxon>Metazoa</taxon>
        <taxon>Ecdysozoa</taxon>
        <taxon>Nematoda</taxon>
        <taxon>Chromadorea</taxon>
        <taxon>Rhabditida</taxon>
        <taxon>Spirurina</taxon>
        <taxon>Ascaridomorpha</taxon>
        <taxon>Ascaridoidea</taxon>
        <taxon>Ascarididae</taxon>
        <taxon>Ascaris</taxon>
    </lineage>
</organism>
<feature type="transmembrane region" description="Helical" evidence="11">
    <location>
        <begin position="133"/>
        <end position="152"/>
    </location>
</feature>
<reference evidence="13" key="1">
    <citation type="submission" date="2017-02" db="UniProtKB">
        <authorList>
            <consortium name="WormBaseParasite"/>
        </authorList>
    </citation>
    <scope>IDENTIFICATION</scope>
</reference>
<comment type="pathway">
    <text evidence="2">Lipid metabolism; fatty acid biosynthesis.</text>
</comment>
<comment type="caution">
    <text evidence="11">Lacks conserved residue(s) required for the propagation of feature annotation.</text>
</comment>
<dbReference type="GO" id="GO:0030148">
    <property type="term" value="P:sphingolipid biosynthetic process"/>
    <property type="evidence" value="ECO:0007669"/>
    <property type="project" value="TreeGrafter"/>
</dbReference>
<evidence type="ECO:0000256" key="2">
    <source>
        <dbReference type="ARBA" id="ARBA00005194"/>
    </source>
</evidence>
<evidence type="ECO:0000256" key="5">
    <source>
        <dbReference type="ARBA" id="ARBA00022692"/>
    </source>
</evidence>
<dbReference type="GO" id="GO:0034625">
    <property type="term" value="P:fatty acid elongation, monounsaturated fatty acid"/>
    <property type="evidence" value="ECO:0007669"/>
    <property type="project" value="TreeGrafter"/>
</dbReference>
<accession>A0A0M3IQY2</accession>
<feature type="transmembrane region" description="Helical" evidence="11">
    <location>
        <begin position="173"/>
        <end position="195"/>
    </location>
</feature>
<evidence type="ECO:0000256" key="10">
    <source>
        <dbReference type="ARBA" id="ARBA00023160"/>
    </source>
</evidence>
<evidence type="ECO:0000256" key="7">
    <source>
        <dbReference type="ARBA" id="ARBA00022989"/>
    </source>
</evidence>
<dbReference type="PANTHER" id="PTHR11157">
    <property type="entry name" value="FATTY ACID ACYL TRANSFERASE-RELATED"/>
    <property type="match status" value="1"/>
</dbReference>
<feature type="transmembrane region" description="Helical" evidence="11">
    <location>
        <begin position="60"/>
        <end position="78"/>
    </location>
</feature>
<evidence type="ECO:0000313" key="13">
    <source>
        <dbReference type="WBParaSite" id="ALUE_0002116001-mRNA-1"/>
    </source>
</evidence>
<keyword evidence="4 11" id="KW-0808">Transferase</keyword>
<name>A0A0M3IQY2_ASCLU</name>
<evidence type="ECO:0000256" key="4">
    <source>
        <dbReference type="ARBA" id="ARBA00022679"/>
    </source>
</evidence>
<evidence type="ECO:0000256" key="1">
    <source>
        <dbReference type="ARBA" id="ARBA00004141"/>
    </source>
</evidence>
<comment type="subcellular location">
    <subcellularLocation>
        <location evidence="1">Membrane</location>
        <topology evidence="1">Multi-pass membrane protein</topology>
    </subcellularLocation>
</comment>
<evidence type="ECO:0000256" key="9">
    <source>
        <dbReference type="ARBA" id="ARBA00023136"/>
    </source>
</evidence>
<dbReference type="Pfam" id="PF01151">
    <property type="entry name" value="ELO"/>
    <property type="match status" value="1"/>
</dbReference>
<keyword evidence="10 11" id="KW-0275">Fatty acid biosynthesis</keyword>
<keyword evidence="3 11" id="KW-0444">Lipid biosynthesis</keyword>
<dbReference type="EC" id="2.3.1.199" evidence="11"/>
<comment type="catalytic activity">
    <reaction evidence="11">
        <text>a very-long-chain acyl-CoA + malonyl-CoA + H(+) = a very-long-chain 3-oxoacyl-CoA + CO2 + CoA</text>
        <dbReference type="Rhea" id="RHEA:32727"/>
        <dbReference type="ChEBI" id="CHEBI:15378"/>
        <dbReference type="ChEBI" id="CHEBI:16526"/>
        <dbReference type="ChEBI" id="CHEBI:57287"/>
        <dbReference type="ChEBI" id="CHEBI:57384"/>
        <dbReference type="ChEBI" id="CHEBI:90725"/>
        <dbReference type="ChEBI" id="CHEBI:90736"/>
        <dbReference type="EC" id="2.3.1.199"/>
    </reaction>
</comment>
<dbReference type="Proteomes" id="UP000036681">
    <property type="component" value="Unplaced"/>
</dbReference>
<keyword evidence="6 11" id="KW-0276">Fatty acid metabolism</keyword>
<sequence length="203" mass="23974">MESLTDAIDAIRSHIHQLNEFEIYANNTTNSLHNDYVYKFALSFERIDDPVAYTLFVQKYWYHSITISIFYFLSVKFLQRIMSNREPFQLKRPLLLWNTFLAIFSFFGFIRTIEDVIYSLYYLDIFHSLCYTINPYGVAAFWALLFAISKVVELGDTYFIVLKKKPLTFLHCYHHIVVLIGTIHGGLYYIIYSLLSISICFLC</sequence>
<dbReference type="GO" id="GO:0009922">
    <property type="term" value="F:fatty acid elongase activity"/>
    <property type="evidence" value="ECO:0007669"/>
    <property type="project" value="UniProtKB-EC"/>
</dbReference>
<dbReference type="GO" id="GO:0019367">
    <property type="term" value="P:fatty acid elongation, saturated fatty acid"/>
    <property type="evidence" value="ECO:0007669"/>
    <property type="project" value="TreeGrafter"/>
</dbReference>
<evidence type="ECO:0000313" key="12">
    <source>
        <dbReference type="Proteomes" id="UP000036681"/>
    </source>
</evidence>
<dbReference type="GO" id="GO:0042761">
    <property type="term" value="P:very long-chain fatty acid biosynthetic process"/>
    <property type="evidence" value="ECO:0007669"/>
    <property type="project" value="TreeGrafter"/>
</dbReference>
<dbReference type="GO" id="GO:0034626">
    <property type="term" value="P:fatty acid elongation, polyunsaturated fatty acid"/>
    <property type="evidence" value="ECO:0007669"/>
    <property type="project" value="TreeGrafter"/>
</dbReference>
<dbReference type="WBParaSite" id="ALUE_0002116001-mRNA-1">
    <property type="protein sequence ID" value="ALUE_0002116001-mRNA-1"/>
    <property type="gene ID" value="ALUE_0002116001"/>
</dbReference>
<keyword evidence="9 11" id="KW-0472">Membrane</keyword>
<protein>
    <recommendedName>
        <fullName evidence="11">Elongation of very long chain fatty acids protein</fullName>
        <ecNumber evidence="11">2.3.1.199</ecNumber>
    </recommendedName>
    <alternativeName>
        <fullName evidence="11">Very-long-chain 3-oxoacyl-CoA synthase</fullName>
    </alternativeName>
</protein>
<dbReference type="PANTHER" id="PTHR11157:SF156">
    <property type="entry name" value="FATTY ACID ELONGATION PROTEIN 4-RELATED"/>
    <property type="match status" value="1"/>
</dbReference>
<evidence type="ECO:0000256" key="3">
    <source>
        <dbReference type="ARBA" id="ARBA00022516"/>
    </source>
</evidence>
<keyword evidence="12" id="KW-1185">Reference proteome</keyword>
<comment type="similarity">
    <text evidence="11">Belongs to the ELO family.</text>
</comment>
<dbReference type="InterPro" id="IPR002076">
    <property type="entry name" value="ELO_fam"/>
</dbReference>
<evidence type="ECO:0000256" key="6">
    <source>
        <dbReference type="ARBA" id="ARBA00022832"/>
    </source>
</evidence>
<evidence type="ECO:0000256" key="11">
    <source>
        <dbReference type="RuleBase" id="RU361115"/>
    </source>
</evidence>